<evidence type="ECO:0000313" key="4">
    <source>
        <dbReference type="EMBL" id="SUZ94366.1"/>
    </source>
</evidence>
<keyword evidence="1" id="KW-0479">Metal-binding</keyword>
<dbReference type="InterPro" id="IPR038492">
    <property type="entry name" value="GBBH-like_N_sf"/>
</dbReference>
<accession>A0A381RR45</accession>
<dbReference type="EMBL" id="UINC01002228">
    <property type="protein sequence ID" value="SUZ94366.1"/>
    <property type="molecule type" value="Genomic_DNA"/>
</dbReference>
<dbReference type="PANTHER" id="PTHR35303">
    <property type="entry name" value="OS02G0197800 PROTEIN"/>
    <property type="match status" value="1"/>
</dbReference>
<evidence type="ECO:0000256" key="2">
    <source>
        <dbReference type="ARBA" id="ARBA00023004"/>
    </source>
</evidence>
<keyword evidence="2" id="KW-0408">Iron</keyword>
<reference evidence="4" key="1">
    <citation type="submission" date="2018-05" db="EMBL/GenBank/DDBJ databases">
        <authorList>
            <person name="Lanie J.A."/>
            <person name="Ng W.-L."/>
            <person name="Kazmierczak K.M."/>
            <person name="Andrzejewski T.M."/>
            <person name="Davidsen T.M."/>
            <person name="Wayne K.J."/>
            <person name="Tettelin H."/>
            <person name="Glass J.I."/>
            <person name="Rusch D."/>
            <person name="Podicherti R."/>
            <person name="Tsui H.-C.T."/>
            <person name="Winkler M.E."/>
        </authorList>
    </citation>
    <scope>NUCLEOTIDE SEQUENCE</scope>
</reference>
<dbReference type="Gene3D" id="3.30.2020.30">
    <property type="match status" value="1"/>
</dbReference>
<gene>
    <name evidence="4" type="ORF">METZ01_LOCUS47220</name>
</gene>
<protein>
    <recommendedName>
        <fullName evidence="3">Gamma-butyrobetaine hydroxylase-like N-terminal domain-containing protein</fullName>
    </recommendedName>
</protein>
<dbReference type="InterPro" id="IPR010376">
    <property type="entry name" value="GBBH-like_N"/>
</dbReference>
<sequence length="100" mass="11210">MTYHEVVNDLLLLQWTDGSENAILLKGVRDNCPCASCAGETDVFGNVYKGPPQSMKEESYIVTGIQPVGYYAIRPFWKDGHSTGIYTFELLKKLCEELDS</sequence>
<evidence type="ECO:0000259" key="3">
    <source>
        <dbReference type="Pfam" id="PF06155"/>
    </source>
</evidence>
<dbReference type="Pfam" id="PF06155">
    <property type="entry name" value="GBBH-like_N"/>
    <property type="match status" value="1"/>
</dbReference>
<organism evidence="4">
    <name type="scientific">marine metagenome</name>
    <dbReference type="NCBI Taxonomy" id="408172"/>
    <lineage>
        <taxon>unclassified sequences</taxon>
        <taxon>metagenomes</taxon>
        <taxon>ecological metagenomes</taxon>
    </lineage>
</organism>
<name>A0A381RR45_9ZZZZ</name>
<feature type="domain" description="Gamma-butyrobetaine hydroxylase-like N-terminal" evidence="3">
    <location>
        <begin position="9"/>
        <end position="91"/>
    </location>
</feature>
<proteinExistence type="predicted"/>
<dbReference type="GO" id="GO:0046872">
    <property type="term" value="F:metal ion binding"/>
    <property type="evidence" value="ECO:0007669"/>
    <property type="project" value="UniProtKB-KW"/>
</dbReference>
<evidence type="ECO:0000256" key="1">
    <source>
        <dbReference type="ARBA" id="ARBA00022723"/>
    </source>
</evidence>
<dbReference type="AlphaFoldDB" id="A0A381RR45"/>